<dbReference type="InterPro" id="IPR003959">
    <property type="entry name" value="ATPase_AAA_core"/>
</dbReference>
<proteinExistence type="predicted"/>
<comment type="caution">
    <text evidence="2">The sequence shown here is derived from an EMBL/GenBank/DDBJ whole genome shotgun (WGS) entry which is preliminary data.</text>
</comment>
<dbReference type="InterPro" id="IPR051396">
    <property type="entry name" value="Bact_Antivir_Def_Nuclease"/>
</dbReference>
<dbReference type="SUPFAM" id="SSF52540">
    <property type="entry name" value="P-loop containing nucleoside triphosphate hydrolases"/>
    <property type="match status" value="1"/>
</dbReference>
<gene>
    <name evidence="2" type="ORF">DU508_21705</name>
</gene>
<dbReference type="Proteomes" id="UP000253961">
    <property type="component" value="Unassembled WGS sequence"/>
</dbReference>
<reference evidence="2 3" key="1">
    <citation type="submission" date="2018-07" db="EMBL/GenBank/DDBJ databases">
        <title>Pedobacter sp. nov., isolated from soil.</title>
        <authorList>
            <person name="Zhou L.Y."/>
            <person name="Du Z.J."/>
        </authorList>
    </citation>
    <scope>NUCLEOTIDE SEQUENCE [LARGE SCALE GENOMIC DNA]</scope>
    <source>
        <strain evidence="2 3">JDX94</strain>
    </source>
</reference>
<sequence>MLIKRIEVGGFANLDRFQLELSKFNALVALNNYGKSNAIFALDFAIDFIKANTAKKDNMMAYMPYIPTNIHNDKLPYHFEIEFETGLKKDIQTVLYAFSFDWIKNKKKDGKIIRSESLKVKSAKEAKFKTYILREFEKATYLPSPSGRCDRTVKIKSDELVINKLLNFDDLFYLSILAEINEISILNVNTLEHPDKLFRRIAQDVVKTEYSVKVPEEFDVAFFIYSLEKLKSPFYNIFRDAVMTLLPCLEDFEPVEIDMKAISSRKKVNVPLEFPEKIYDIQVKERNCNQYTAIDRLSSGSQKLFYVLAMAIAAEINKVPLITFEELENSIHPGLLQKLLQILSGILENTKIMITSHSPYLLQYLDAEQISIGMPNKKGLATFRKIKKSKLKKITDIAQQEGMSFGDFIFDQMIDSAMGESEVLNELCD</sequence>
<dbReference type="GO" id="GO:0005524">
    <property type="term" value="F:ATP binding"/>
    <property type="evidence" value="ECO:0007669"/>
    <property type="project" value="UniProtKB-KW"/>
</dbReference>
<keyword evidence="3" id="KW-1185">Reference proteome</keyword>
<feature type="domain" description="ATPase AAA-type core" evidence="1">
    <location>
        <begin position="289"/>
        <end position="362"/>
    </location>
</feature>
<dbReference type="Gene3D" id="3.40.50.300">
    <property type="entry name" value="P-loop containing nucleotide triphosphate hydrolases"/>
    <property type="match status" value="1"/>
</dbReference>
<dbReference type="EMBL" id="QPKV01000014">
    <property type="protein sequence ID" value="RDC54340.1"/>
    <property type="molecule type" value="Genomic_DNA"/>
</dbReference>
<evidence type="ECO:0000259" key="1">
    <source>
        <dbReference type="Pfam" id="PF13304"/>
    </source>
</evidence>
<accession>A0A369PPX0</accession>
<dbReference type="RefSeq" id="WP_115404767.1">
    <property type="nucleotide sequence ID" value="NZ_QPKV01000014.1"/>
</dbReference>
<evidence type="ECO:0000313" key="2">
    <source>
        <dbReference type="EMBL" id="RDC54340.1"/>
    </source>
</evidence>
<dbReference type="GO" id="GO:0016887">
    <property type="term" value="F:ATP hydrolysis activity"/>
    <property type="evidence" value="ECO:0007669"/>
    <property type="project" value="InterPro"/>
</dbReference>
<dbReference type="PANTHER" id="PTHR43581:SF4">
    <property type="entry name" value="ATP_GTP PHOSPHATASE"/>
    <property type="match status" value="1"/>
</dbReference>
<organism evidence="2 3">
    <name type="scientific">Pedobacter chinensis</name>
    <dbReference type="NCBI Taxonomy" id="2282421"/>
    <lineage>
        <taxon>Bacteria</taxon>
        <taxon>Pseudomonadati</taxon>
        <taxon>Bacteroidota</taxon>
        <taxon>Sphingobacteriia</taxon>
        <taxon>Sphingobacteriales</taxon>
        <taxon>Sphingobacteriaceae</taxon>
        <taxon>Pedobacter</taxon>
    </lineage>
</organism>
<keyword evidence="2" id="KW-0547">Nucleotide-binding</keyword>
<dbReference type="OrthoDB" id="1803022at2"/>
<dbReference type="InterPro" id="IPR027417">
    <property type="entry name" value="P-loop_NTPase"/>
</dbReference>
<keyword evidence="2" id="KW-0067">ATP-binding</keyword>
<evidence type="ECO:0000313" key="3">
    <source>
        <dbReference type="Proteomes" id="UP000253961"/>
    </source>
</evidence>
<dbReference type="AlphaFoldDB" id="A0A369PPX0"/>
<dbReference type="Pfam" id="PF13304">
    <property type="entry name" value="AAA_21"/>
    <property type="match status" value="1"/>
</dbReference>
<name>A0A369PPX0_9SPHI</name>
<dbReference type="PANTHER" id="PTHR43581">
    <property type="entry name" value="ATP/GTP PHOSPHATASE"/>
    <property type="match status" value="1"/>
</dbReference>
<protein>
    <submittedName>
        <fullName evidence="2">ATP-binding protein</fullName>
    </submittedName>
</protein>